<comment type="subcellular location">
    <subcellularLocation>
        <location evidence="1">Cytoplasm</location>
    </subcellularLocation>
</comment>
<reference evidence="13 14" key="1">
    <citation type="submission" date="2019-03" db="EMBL/GenBank/DDBJ databases">
        <title>Genomic Encyclopedia of Archaeal and Bacterial Type Strains, Phase II (KMG-II): from individual species to whole genera.</title>
        <authorList>
            <person name="Goeker M."/>
        </authorList>
    </citation>
    <scope>NUCLEOTIDE SEQUENCE [LARGE SCALE GENOMIC DNA]</scope>
    <source>
        <strain evidence="13 14">DSM 22554</strain>
    </source>
</reference>
<dbReference type="UniPathway" id="UPA00126">
    <property type="reaction ID" value="UER00424"/>
</dbReference>
<evidence type="ECO:0000313" key="14">
    <source>
        <dbReference type="Proteomes" id="UP000294616"/>
    </source>
</evidence>
<sequence>MKKLIIFDLDGTLADSKLSIDEEMSALLNELLKILKVAVISGGDWSQFKKQVVDKLPKEANFNNLTILPTCGTKFYGYETEWKELYSDVLTKEEKAKILSSLKQAVTQANLTIKKTWGEQIEDRESQITFSALGQHAPLSEKTMWDPNFVKREKIKEILDTLIPDFSVRLGGTTSIDITKPGIDKSYGIKKLQDILKIHLSEMIFIGDAIFPGGNDYPVKEMGVASIHIANPTETKRVVEAIIACMDDRQLTTFRDIEKLLGGR</sequence>
<evidence type="ECO:0000256" key="8">
    <source>
        <dbReference type="ARBA" id="ARBA00022842"/>
    </source>
</evidence>
<evidence type="ECO:0000256" key="6">
    <source>
        <dbReference type="ARBA" id="ARBA00022490"/>
    </source>
</evidence>
<dbReference type="EMBL" id="SMGO01000003">
    <property type="protein sequence ID" value="TCK80680.1"/>
    <property type="molecule type" value="Genomic_DNA"/>
</dbReference>
<keyword evidence="6" id="KW-0963">Cytoplasm</keyword>
<dbReference type="Gene3D" id="3.40.50.1000">
    <property type="entry name" value="HAD superfamily/HAD-like"/>
    <property type="match status" value="1"/>
</dbReference>
<dbReference type="InterPro" id="IPR005002">
    <property type="entry name" value="PMM"/>
</dbReference>
<dbReference type="SFLD" id="SFLDS00003">
    <property type="entry name" value="Haloacid_Dehalogenase"/>
    <property type="match status" value="1"/>
</dbReference>
<dbReference type="SFLD" id="SFLDG01140">
    <property type="entry name" value="C2.B:_Phosphomannomutase_and_P"/>
    <property type="match status" value="1"/>
</dbReference>
<dbReference type="NCBIfam" id="TIGR01484">
    <property type="entry name" value="HAD-SF-IIB"/>
    <property type="match status" value="1"/>
</dbReference>
<evidence type="ECO:0000256" key="1">
    <source>
        <dbReference type="ARBA" id="ARBA00004496"/>
    </source>
</evidence>
<dbReference type="Proteomes" id="UP000294616">
    <property type="component" value="Unassembled WGS sequence"/>
</dbReference>
<gene>
    <name evidence="13" type="ORF">C8N28_2425</name>
</gene>
<dbReference type="OrthoDB" id="2241234at2"/>
<evidence type="ECO:0000256" key="3">
    <source>
        <dbReference type="ARBA" id="ARBA00009736"/>
    </source>
</evidence>
<evidence type="ECO:0000313" key="13">
    <source>
        <dbReference type="EMBL" id="TCK80680.1"/>
    </source>
</evidence>
<dbReference type="InterPro" id="IPR006379">
    <property type="entry name" value="HAD-SF_hydro_IIB"/>
</dbReference>
<keyword evidence="9" id="KW-0413">Isomerase</keyword>
<dbReference type="GO" id="GO:0009298">
    <property type="term" value="P:GDP-mannose biosynthetic process"/>
    <property type="evidence" value="ECO:0007669"/>
    <property type="project" value="UniProtKB-UniPathway"/>
</dbReference>
<dbReference type="GO" id="GO:0006013">
    <property type="term" value="P:mannose metabolic process"/>
    <property type="evidence" value="ECO:0007669"/>
    <property type="project" value="TreeGrafter"/>
</dbReference>
<keyword evidence="7 12" id="KW-0479">Metal-binding</keyword>
<comment type="subunit">
    <text evidence="4">Homodimer.</text>
</comment>
<dbReference type="SFLD" id="SFLDG01143">
    <property type="entry name" value="C2.B.3:_Phosphomannomutase_Lik"/>
    <property type="match status" value="1"/>
</dbReference>
<feature type="binding site" evidence="12">
    <location>
        <position position="208"/>
    </location>
    <ligand>
        <name>Mg(2+)</name>
        <dbReference type="ChEBI" id="CHEBI:18420"/>
        <label>1</label>
    </ligand>
</feature>
<dbReference type="GO" id="GO:0004615">
    <property type="term" value="F:phosphomannomutase activity"/>
    <property type="evidence" value="ECO:0007669"/>
    <property type="project" value="UniProtKB-EC"/>
</dbReference>
<feature type="active site" description="Nucleophile" evidence="10">
    <location>
        <position position="8"/>
    </location>
</feature>
<organism evidence="13 14">
    <name type="scientific">Albibacterium bauzanense</name>
    <dbReference type="NCBI Taxonomy" id="653929"/>
    <lineage>
        <taxon>Bacteria</taxon>
        <taxon>Pseudomonadati</taxon>
        <taxon>Bacteroidota</taxon>
        <taxon>Sphingobacteriia</taxon>
        <taxon>Sphingobacteriales</taxon>
        <taxon>Sphingobacteriaceae</taxon>
        <taxon>Albibacterium</taxon>
    </lineage>
</organism>
<evidence type="ECO:0000256" key="2">
    <source>
        <dbReference type="ARBA" id="ARBA00004699"/>
    </source>
</evidence>
<dbReference type="InterPro" id="IPR036412">
    <property type="entry name" value="HAD-like_sf"/>
</dbReference>
<dbReference type="GO" id="GO:0046872">
    <property type="term" value="F:metal ion binding"/>
    <property type="evidence" value="ECO:0007669"/>
    <property type="project" value="UniProtKB-KW"/>
</dbReference>
<comment type="similarity">
    <text evidence="3">Belongs to the eukaryotic PMM family.</text>
</comment>
<dbReference type="InterPro" id="IPR023214">
    <property type="entry name" value="HAD_sf"/>
</dbReference>
<dbReference type="PANTHER" id="PTHR10466">
    <property type="entry name" value="PHOSPHOMANNOMUTASE"/>
    <property type="match status" value="1"/>
</dbReference>
<dbReference type="Gene3D" id="3.30.1240.20">
    <property type="match status" value="1"/>
</dbReference>
<feature type="binding site" evidence="12">
    <location>
        <position position="8"/>
    </location>
    <ligand>
        <name>Mg(2+)</name>
        <dbReference type="ChEBI" id="CHEBI:18420"/>
        <label>1</label>
    </ligand>
</feature>
<dbReference type="AlphaFoldDB" id="A0A4R1LR37"/>
<evidence type="ECO:0000256" key="7">
    <source>
        <dbReference type="ARBA" id="ARBA00022723"/>
    </source>
</evidence>
<dbReference type="RefSeq" id="WP_132225237.1">
    <property type="nucleotide sequence ID" value="NZ_SMGO01000003.1"/>
</dbReference>
<dbReference type="GO" id="GO:0005829">
    <property type="term" value="C:cytosol"/>
    <property type="evidence" value="ECO:0007669"/>
    <property type="project" value="TreeGrafter"/>
</dbReference>
<name>A0A4R1LR37_9SPHI</name>
<evidence type="ECO:0000256" key="10">
    <source>
        <dbReference type="PIRSR" id="PIRSR605002-1"/>
    </source>
</evidence>
<evidence type="ECO:0000256" key="12">
    <source>
        <dbReference type="PIRSR" id="PIRSR605002-3"/>
    </source>
</evidence>
<evidence type="ECO:0000256" key="5">
    <source>
        <dbReference type="ARBA" id="ARBA00012730"/>
    </source>
</evidence>
<dbReference type="SUPFAM" id="SSF56784">
    <property type="entry name" value="HAD-like"/>
    <property type="match status" value="1"/>
</dbReference>
<proteinExistence type="inferred from homology"/>
<comment type="caution">
    <text evidence="13">The sequence shown here is derived from an EMBL/GenBank/DDBJ whole genome shotgun (WGS) entry which is preliminary data.</text>
</comment>
<feature type="binding site" evidence="12">
    <location>
        <position position="10"/>
    </location>
    <ligand>
        <name>Mg(2+)</name>
        <dbReference type="ChEBI" id="CHEBI:18420"/>
        <label>1</label>
    </ligand>
</feature>
<feature type="binding site" evidence="11">
    <location>
        <position position="177"/>
    </location>
    <ligand>
        <name>alpha-D-mannose 1-phosphate</name>
        <dbReference type="ChEBI" id="CHEBI:58409"/>
    </ligand>
</feature>
<dbReference type="PANTHER" id="PTHR10466:SF0">
    <property type="entry name" value="PHOSPHOMANNOMUTASE"/>
    <property type="match status" value="1"/>
</dbReference>
<evidence type="ECO:0000256" key="4">
    <source>
        <dbReference type="ARBA" id="ARBA00011738"/>
    </source>
</evidence>
<keyword evidence="8 12" id="KW-0460">Magnesium</keyword>
<comment type="pathway">
    <text evidence="2">Nucleotide-sugar biosynthesis; GDP-alpha-D-mannose biosynthesis; alpha-D-mannose 1-phosphate from D-fructose 6-phosphate: step 2/2.</text>
</comment>
<feature type="binding site" evidence="11">
    <location>
        <position position="124"/>
    </location>
    <ligand>
        <name>alpha-D-mannose 1-phosphate</name>
        <dbReference type="ChEBI" id="CHEBI:58409"/>
    </ligand>
</feature>
<dbReference type="Pfam" id="PF08282">
    <property type="entry name" value="Hydrolase_3"/>
    <property type="match status" value="1"/>
</dbReference>
<evidence type="ECO:0000256" key="11">
    <source>
        <dbReference type="PIRSR" id="PIRSR605002-2"/>
    </source>
</evidence>
<protein>
    <recommendedName>
        <fullName evidence="5">phosphomannomutase</fullName>
        <ecNumber evidence="5">5.4.2.8</ecNumber>
    </recommendedName>
</protein>
<feature type="active site" description="Proton donor/acceptor" evidence="10">
    <location>
        <position position="10"/>
    </location>
</feature>
<keyword evidence="14" id="KW-1185">Reference proteome</keyword>
<dbReference type="InterPro" id="IPR043169">
    <property type="entry name" value="PMM_cap"/>
</dbReference>
<dbReference type="EC" id="5.4.2.8" evidence="5"/>
<dbReference type="GO" id="GO:0006487">
    <property type="term" value="P:protein N-linked glycosylation"/>
    <property type="evidence" value="ECO:0007669"/>
    <property type="project" value="TreeGrafter"/>
</dbReference>
<evidence type="ECO:0000256" key="9">
    <source>
        <dbReference type="ARBA" id="ARBA00023235"/>
    </source>
</evidence>
<comment type="cofactor">
    <cofactor evidence="12">
        <name>Mg(2+)</name>
        <dbReference type="ChEBI" id="CHEBI:18420"/>
    </cofactor>
</comment>
<accession>A0A4R1LR37</accession>
<feature type="binding site" evidence="11">
    <location>
        <position position="175"/>
    </location>
    <ligand>
        <name>alpha-D-mannose 1-phosphate</name>
        <dbReference type="ChEBI" id="CHEBI:58409"/>
    </ligand>
</feature>
<dbReference type="GO" id="GO:0016791">
    <property type="term" value="F:phosphatase activity"/>
    <property type="evidence" value="ECO:0007669"/>
    <property type="project" value="UniProtKB-ARBA"/>
</dbReference>